<dbReference type="RefSeq" id="WP_354150995.1">
    <property type="nucleotide sequence ID" value="NZ_JBEPMN010000003.1"/>
</dbReference>
<sequence length="68" mass="8308">MRNFRNPIRPPHFLNERFQGAMREQHEHPGPQDHTNENEKRRFRFMETHRSPLETCPPVYLTVKLNKI</sequence>
<dbReference type="EMBL" id="JBEPMN010000003">
    <property type="protein sequence ID" value="MET3660767.1"/>
    <property type="molecule type" value="Genomic_DNA"/>
</dbReference>
<gene>
    <name evidence="2" type="ORF">ABID44_001082</name>
</gene>
<reference evidence="2 3" key="1">
    <citation type="submission" date="2024-06" db="EMBL/GenBank/DDBJ databases">
        <title>Genomic Encyclopedia of Type Strains, Phase IV (KMG-IV): sequencing the most valuable type-strain genomes for metagenomic binning, comparative biology and taxonomic classification.</title>
        <authorList>
            <person name="Goeker M."/>
        </authorList>
    </citation>
    <scope>NUCLEOTIDE SEQUENCE [LARGE SCALE GENOMIC DNA]</scope>
    <source>
        <strain evidence="2 3">DSM 19730</strain>
    </source>
</reference>
<keyword evidence="3" id="KW-1185">Reference proteome</keyword>
<name>A0ABV2KIU8_9HYPH</name>
<evidence type="ECO:0000313" key="2">
    <source>
        <dbReference type="EMBL" id="MET3660767.1"/>
    </source>
</evidence>
<organism evidence="2 3">
    <name type="scientific">Aquamicrobium ahrensii</name>
    <dbReference type="NCBI Taxonomy" id="469551"/>
    <lineage>
        <taxon>Bacteria</taxon>
        <taxon>Pseudomonadati</taxon>
        <taxon>Pseudomonadota</taxon>
        <taxon>Alphaproteobacteria</taxon>
        <taxon>Hyphomicrobiales</taxon>
        <taxon>Phyllobacteriaceae</taxon>
        <taxon>Aquamicrobium</taxon>
    </lineage>
</organism>
<accession>A0ABV2KIU8</accession>
<feature type="region of interest" description="Disordered" evidence="1">
    <location>
        <begin position="1"/>
        <end position="42"/>
    </location>
</feature>
<dbReference type="Proteomes" id="UP001549143">
    <property type="component" value="Unassembled WGS sequence"/>
</dbReference>
<comment type="caution">
    <text evidence="2">The sequence shown here is derived from an EMBL/GenBank/DDBJ whole genome shotgun (WGS) entry which is preliminary data.</text>
</comment>
<evidence type="ECO:0000256" key="1">
    <source>
        <dbReference type="SAM" id="MobiDB-lite"/>
    </source>
</evidence>
<proteinExistence type="predicted"/>
<evidence type="ECO:0000313" key="3">
    <source>
        <dbReference type="Proteomes" id="UP001549143"/>
    </source>
</evidence>
<feature type="compositionally biased region" description="Basic and acidic residues" evidence="1">
    <location>
        <begin position="23"/>
        <end position="42"/>
    </location>
</feature>
<protein>
    <submittedName>
        <fullName evidence="2">Uncharacterized protein</fullName>
    </submittedName>
</protein>